<evidence type="ECO:0000313" key="3">
    <source>
        <dbReference type="Proteomes" id="UP000243002"/>
    </source>
</evidence>
<dbReference type="OrthoDB" id="516203at2"/>
<keyword evidence="1" id="KW-1133">Transmembrane helix</keyword>
<reference evidence="2 3" key="1">
    <citation type="journal article" date="2018" name="Environ. Microbiol.">
        <title>Ecological and genomic features of two widespread freshwater picocyanobacteria.</title>
        <authorList>
            <person name="Cabello-Yeves P.J."/>
            <person name="Picazo A."/>
            <person name="Camacho A."/>
            <person name="Callieri C."/>
            <person name="Rosselli R."/>
            <person name="Roda-Garcia J.J."/>
            <person name="Coutinho F.H."/>
            <person name="Rodriguez-Valera F."/>
        </authorList>
    </citation>
    <scope>NUCLEOTIDE SEQUENCE [LARGE SCALE GENOMIC DNA]</scope>
    <source>
        <strain evidence="2 3">Tous</strain>
    </source>
</reference>
<evidence type="ECO:0000313" key="2">
    <source>
        <dbReference type="EMBL" id="PSJ06798.1"/>
    </source>
</evidence>
<proteinExistence type="predicted"/>
<keyword evidence="1" id="KW-0812">Transmembrane</keyword>
<name>A0A2P7MZY6_9CYAN</name>
<protein>
    <recommendedName>
        <fullName evidence="4">DUF4330 domain-containing protein</fullName>
    </recommendedName>
</protein>
<dbReference type="AlphaFoldDB" id="A0A2P7MZY6"/>
<dbReference type="EMBL" id="PXXO01000002">
    <property type="protein sequence ID" value="PSJ06798.1"/>
    <property type="molecule type" value="Genomic_DNA"/>
</dbReference>
<accession>A0A2P7MZY6</accession>
<keyword evidence="1" id="KW-0472">Membrane</keyword>
<comment type="caution">
    <text evidence="2">The sequence shown here is derived from an EMBL/GenBank/DDBJ whole genome shotgun (WGS) entry which is preliminary data.</text>
</comment>
<organism evidence="2 3">
    <name type="scientific">Cyanobium usitatum str. Tous</name>
    <dbReference type="NCBI Taxonomy" id="2116684"/>
    <lineage>
        <taxon>Bacteria</taxon>
        <taxon>Bacillati</taxon>
        <taxon>Cyanobacteriota</taxon>
        <taxon>Cyanophyceae</taxon>
        <taxon>Synechococcales</taxon>
        <taxon>Prochlorococcaceae</taxon>
        <taxon>Cyanobium</taxon>
    </lineage>
</organism>
<dbReference type="RefSeq" id="WP_106501768.1">
    <property type="nucleotide sequence ID" value="NZ_PXXO01000002.1"/>
</dbReference>
<sequence>MASESDQSPAAKGRSWSLVDIGAGVAVLLAAAGVIWSPKLSGAVAQATGGLTPVTVLVDVRGVPVADPRALIQAAQEEGKVAIVIRNQPHGSVAIKQVLPLQRRLVAVQPNGSVVTALDPNQAILGSLDARFVLQGQGRKSAGGVVFGNQTIKIGAPVEIEGEQFRVGGTVSGLQVGGG</sequence>
<keyword evidence="3" id="KW-1185">Reference proteome</keyword>
<gene>
    <name evidence="2" type="ORF">C7K55_02060</name>
</gene>
<evidence type="ECO:0008006" key="4">
    <source>
        <dbReference type="Google" id="ProtNLM"/>
    </source>
</evidence>
<dbReference type="InterPro" id="IPR025480">
    <property type="entry name" value="DUF4330"/>
</dbReference>
<dbReference type="Pfam" id="PF14221">
    <property type="entry name" value="DUF4330"/>
    <property type="match status" value="1"/>
</dbReference>
<feature type="transmembrane region" description="Helical" evidence="1">
    <location>
        <begin position="15"/>
        <end position="36"/>
    </location>
</feature>
<dbReference type="Proteomes" id="UP000243002">
    <property type="component" value="Unassembled WGS sequence"/>
</dbReference>
<evidence type="ECO:0000256" key="1">
    <source>
        <dbReference type="SAM" id="Phobius"/>
    </source>
</evidence>